<dbReference type="Proteomes" id="UP001164277">
    <property type="component" value="Segment"/>
</dbReference>
<evidence type="ECO:0000313" key="2">
    <source>
        <dbReference type="Proteomes" id="UP001164277"/>
    </source>
</evidence>
<name>A0A9X9IBF1_9CAUD</name>
<proteinExistence type="predicted"/>
<dbReference type="RefSeq" id="YP_010844375.1">
    <property type="nucleotide sequence ID" value="NC_079175.1"/>
</dbReference>
<sequence>MTNRLNYPEYWAQDGEALDPDLDTTAPSYIPDRYENVGWEAEKPPEQWQNFLTQITDVKIRDMLVGGILQWCDTVTYSLGAFAIVDGKIYQKREEIPGNISPPTSGSGWQEVLETNLIKFNEKVQYLKNVFNAHMAEQNPHKDTVDTIVDGTYLQEYVYDRFASDERVTTIPYHISRTGASVHRVTPEQLGTLPTSGGTFTGPITFTEEAYAGGGVSQYVHRNDSTGIFELVNGTTAIGVDSSGHAWFINSAGAFEIITEANYNKFNIKYGNQFALPVPMLRADFHEDINDAESVGLWTVETTASPEFWYGGFNISNNGLKFFGPTFNIPTTVVVVVTTDEVDVVMRTSNEDSFSFPDGLDLKDYIDNKLFADKNVMALRFFEVYPRLSANQISMLARR</sequence>
<protein>
    <submittedName>
        <fullName evidence="1">Tail fiber protein</fullName>
    </submittedName>
</protein>
<evidence type="ECO:0000313" key="1">
    <source>
        <dbReference type="EMBL" id="UTQ80269.1"/>
    </source>
</evidence>
<organism evidence="1 2">
    <name type="scientific">Escherichia phage PO103-1</name>
    <dbReference type="NCBI Taxonomy" id="2961702"/>
    <lineage>
        <taxon>Viruses</taxon>
        <taxon>Duplodnaviria</taxon>
        <taxon>Heunggongvirae</taxon>
        <taxon>Uroviricota</taxon>
        <taxon>Caudoviricetes</taxon>
        <taxon>Chaseviridae</taxon>
        <taxon>Cleopatravirinae</taxon>
        <taxon>Carltongylesvirus</taxon>
        <taxon>Carltongylesvirus PO1031</taxon>
    </lineage>
</organism>
<dbReference type="GeneID" id="80831515"/>
<dbReference type="KEGG" id="vg:80831515"/>
<keyword evidence="2" id="KW-1185">Reference proteome</keyword>
<dbReference type="EMBL" id="ON778463">
    <property type="protein sequence ID" value="UTQ80269.1"/>
    <property type="molecule type" value="Genomic_DNA"/>
</dbReference>
<accession>A0A9X9IBF1</accession>
<reference evidence="1" key="1">
    <citation type="submission" date="2022-06" db="EMBL/GenBank/DDBJ databases">
        <title>Isolation and characterization of Escherichia coli phage and its preliminary application.</title>
        <authorList>
            <person name="Sun X."/>
            <person name="Zhao C."/>
            <person name="Hu X."/>
            <person name="Xu S."/>
            <person name="Li X."/>
            <person name="Hu J."/>
            <person name="Zhang X."/>
        </authorList>
    </citation>
    <scope>NUCLEOTIDE SEQUENCE</scope>
</reference>